<organism evidence="1 2">
    <name type="scientific">Virgibacillus alimentarius</name>
    <dbReference type="NCBI Taxonomy" id="698769"/>
    <lineage>
        <taxon>Bacteria</taxon>
        <taxon>Bacillati</taxon>
        <taxon>Bacillota</taxon>
        <taxon>Bacilli</taxon>
        <taxon>Bacillales</taxon>
        <taxon>Bacillaceae</taxon>
        <taxon>Virgibacillus</taxon>
    </lineage>
</organism>
<keyword evidence="2" id="KW-1185">Reference proteome</keyword>
<comment type="caution">
    <text evidence="1">The sequence shown here is derived from an EMBL/GenBank/DDBJ whole genome shotgun (WGS) entry which is preliminary data.</text>
</comment>
<dbReference type="Proteomes" id="UP001519294">
    <property type="component" value="Unassembled WGS sequence"/>
</dbReference>
<dbReference type="EMBL" id="JAGIKX010000006">
    <property type="protein sequence ID" value="MBP2257180.1"/>
    <property type="molecule type" value="Genomic_DNA"/>
</dbReference>
<name>A0ABS4S849_9BACI</name>
<sequence length="77" mass="9259">MRGQKRVKRYNGHRKLIDTAKGRTTSMNKDRKTIWKVRMDIVQDALAALALWNIELKPLRPCYYFRCLLDRGQFKFE</sequence>
<evidence type="ECO:0000313" key="2">
    <source>
        <dbReference type="Proteomes" id="UP001519294"/>
    </source>
</evidence>
<reference evidence="1 2" key="1">
    <citation type="submission" date="2021-03" db="EMBL/GenBank/DDBJ databases">
        <title>Genomic Encyclopedia of Type Strains, Phase IV (KMG-IV): sequencing the most valuable type-strain genomes for metagenomic binning, comparative biology and taxonomic classification.</title>
        <authorList>
            <person name="Goeker M."/>
        </authorList>
    </citation>
    <scope>NUCLEOTIDE SEQUENCE [LARGE SCALE GENOMIC DNA]</scope>
    <source>
        <strain evidence="1 2">DSM 25790</strain>
    </source>
</reference>
<gene>
    <name evidence="1" type="ORF">J2Z81_001128</name>
</gene>
<evidence type="ECO:0000313" key="1">
    <source>
        <dbReference type="EMBL" id="MBP2257180.1"/>
    </source>
</evidence>
<proteinExistence type="predicted"/>
<accession>A0ABS4S849</accession>
<protein>
    <submittedName>
        <fullName evidence="1">Uncharacterized protein</fullName>
    </submittedName>
</protein>